<gene>
    <name evidence="3" type="ORF">Sradi_2060700</name>
</gene>
<organism evidence="3">
    <name type="scientific">Sesamum radiatum</name>
    <name type="common">Black benniseed</name>
    <dbReference type="NCBI Taxonomy" id="300843"/>
    <lineage>
        <taxon>Eukaryota</taxon>
        <taxon>Viridiplantae</taxon>
        <taxon>Streptophyta</taxon>
        <taxon>Embryophyta</taxon>
        <taxon>Tracheophyta</taxon>
        <taxon>Spermatophyta</taxon>
        <taxon>Magnoliopsida</taxon>
        <taxon>eudicotyledons</taxon>
        <taxon>Gunneridae</taxon>
        <taxon>Pentapetalae</taxon>
        <taxon>asterids</taxon>
        <taxon>lamiids</taxon>
        <taxon>Lamiales</taxon>
        <taxon>Pedaliaceae</taxon>
        <taxon>Sesamum</taxon>
    </lineage>
</organism>
<reference evidence="3" key="1">
    <citation type="submission" date="2020-06" db="EMBL/GenBank/DDBJ databases">
        <authorList>
            <person name="Li T."/>
            <person name="Hu X."/>
            <person name="Zhang T."/>
            <person name="Song X."/>
            <person name="Zhang H."/>
            <person name="Dai N."/>
            <person name="Sheng W."/>
            <person name="Hou X."/>
            <person name="Wei L."/>
        </authorList>
    </citation>
    <scope>NUCLEOTIDE SEQUENCE</scope>
    <source>
        <strain evidence="3">G02</strain>
        <tissue evidence="3">Leaf</tissue>
    </source>
</reference>
<feature type="domain" description="Retrotransposon gag" evidence="2">
    <location>
        <begin position="216"/>
        <end position="285"/>
    </location>
</feature>
<evidence type="ECO:0000313" key="3">
    <source>
        <dbReference type="EMBL" id="KAL0404199.1"/>
    </source>
</evidence>
<comment type="caution">
    <text evidence="3">The sequence shown here is derived from an EMBL/GenBank/DDBJ whole genome shotgun (WGS) entry which is preliminary data.</text>
</comment>
<feature type="region of interest" description="Disordered" evidence="1">
    <location>
        <begin position="96"/>
        <end position="134"/>
    </location>
</feature>
<evidence type="ECO:0000259" key="2">
    <source>
        <dbReference type="Pfam" id="PF03732"/>
    </source>
</evidence>
<proteinExistence type="predicted"/>
<dbReference type="EMBL" id="JACGWJ010000008">
    <property type="protein sequence ID" value="KAL0404199.1"/>
    <property type="molecule type" value="Genomic_DNA"/>
</dbReference>
<dbReference type="Pfam" id="PF03732">
    <property type="entry name" value="Retrotrans_gag"/>
    <property type="match status" value="1"/>
</dbReference>
<feature type="compositionally biased region" description="Basic and acidic residues" evidence="1">
    <location>
        <begin position="112"/>
        <end position="123"/>
    </location>
</feature>
<accession>A0AAW2THT8</accession>
<name>A0AAW2THT8_SESRA</name>
<protein>
    <recommendedName>
        <fullName evidence="2">Retrotransposon gag domain-containing protein</fullName>
    </recommendedName>
</protein>
<evidence type="ECO:0000256" key="1">
    <source>
        <dbReference type="SAM" id="MobiDB-lite"/>
    </source>
</evidence>
<reference evidence="3" key="2">
    <citation type="journal article" date="2024" name="Plant">
        <title>Genomic evolution and insights into agronomic trait innovations of Sesamum species.</title>
        <authorList>
            <person name="Miao H."/>
            <person name="Wang L."/>
            <person name="Qu L."/>
            <person name="Liu H."/>
            <person name="Sun Y."/>
            <person name="Le M."/>
            <person name="Wang Q."/>
            <person name="Wei S."/>
            <person name="Zheng Y."/>
            <person name="Lin W."/>
            <person name="Duan Y."/>
            <person name="Cao H."/>
            <person name="Xiong S."/>
            <person name="Wang X."/>
            <person name="Wei L."/>
            <person name="Li C."/>
            <person name="Ma Q."/>
            <person name="Ju M."/>
            <person name="Zhao R."/>
            <person name="Li G."/>
            <person name="Mu C."/>
            <person name="Tian Q."/>
            <person name="Mei H."/>
            <person name="Zhang T."/>
            <person name="Gao T."/>
            <person name="Zhang H."/>
        </authorList>
    </citation>
    <scope>NUCLEOTIDE SEQUENCE</scope>
    <source>
        <strain evidence="3">G02</strain>
    </source>
</reference>
<sequence length="488" mass="55303">MVICGNKGVTGTEYNYYVITPLIGADGSTWDRNKRLGTLCGYIGAKGSKWKRKITGLGEVEWVEQNTISPSGVDFEVACYRGLGPYLAFSQVGPMEASGENAAGPTESLESVQDHDHASEHQGLEAQNRNAPQPEVNPFMQQFLEIMQRMAPQPQPQSQPQPQDAVIDKKYEIVRRQGAKVFAGTTDPPEAEEWLRNTERLLDRIECTPEQRLRYTVSLFEKDVLEWWETVPGSKNHPITLTWNDFLKEFADKYSPPVYRNHKKVEYLELKQNELSVAGYELQFGHKEVGIEAEEWVKLVGFLPCLRVEAGLLRSDLGEDRVQPDRSVGDLFLLMPIAVGDTLVNVGESIQLYVIVAVNQDVLSGIVLHGEIMPGDLRLQGGAVWEKIHNKLARVEGEVEVVEVAGIFLKHQQGKVVSLNHKQGYMQLRKNKLLQHLRRCTRRTYANFRNQFAGDALKRYFWQATKSNVAGFDFVKYKIKKLKHATYD</sequence>
<dbReference type="InterPro" id="IPR005162">
    <property type="entry name" value="Retrotrans_gag_dom"/>
</dbReference>
<dbReference type="AlphaFoldDB" id="A0AAW2THT8"/>